<accession>A0A1X7RQB1</accession>
<feature type="compositionally biased region" description="Low complexity" evidence="1">
    <location>
        <begin position="621"/>
        <end position="651"/>
    </location>
</feature>
<dbReference type="CDD" id="cd09917">
    <property type="entry name" value="F-box_SF"/>
    <property type="match status" value="1"/>
</dbReference>
<evidence type="ECO:0000256" key="1">
    <source>
        <dbReference type="SAM" id="MobiDB-lite"/>
    </source>
</evidence>
<feature type="compositionally biased region" description="Pro residues" evidence="1">
    <location>
        <begin position="609"/>
        <end position="620"/>
    </location>
</feature>
<keyword evidence="4" id="KW-1185">Reference proteome</keyword>
<dbReference type="Proteomes" id="UP000215127">
    <property type="component" value="Chromosome 4"/>
</dbReference>
<dbReference type="AlphaFoldDB" id="A0A1X7RQB1"/>
<feature type="compositionally biased region" description="Acidic residues" evidence="1">
    <location>
        <begin position="429"/>
        <end position="467"/>
    </location>
</feature>
<sequence>MSAAHGAADVMDASPTPPSNSASPSPLATLPEELLTNVSCKLGSDDLFALRQTCRSIEAKTFHDFATEYFSAKGFMFTTESLKVLINIAKHPKLKEYLKEVWFITAYFPRGALHCGMGKCCHWQPTVRQREAFIFYVADQERLQIQGDDRRLITVALTLLPAMRRLSIVDHTSAIPARAECRGLQKVSRTTNNQASFHPSSKDAAVLTEYYEWLSHIFRTVMLSVADSGRSTITKLETRFHHITHGLSPSVDLSFKRDESRSLSAALANLTKLRLQYRTNLYRKGKADDQNERDLAMKTMRSFSSIVRNTTNVRLTSDDGKISGLLARAMTSKMELENITRFSMESIAISDTGILKAMLLKMLAVEKLTFYFVNIKSSAGWAPVLQILPQLPALNHLHLMYLQDNGRKVYLIEQPDDDELDNWGHEAAAEDEDEWIADESSDDDDDLPDLIDADESVDENSDEDVLDVEEKPAEPTIPKVIVPPCKHAGKKDYTLEGREAAPERGYWVCLNTREAILAELPRFIKEINIGEPAAAFIDDMAMFGNAVFGPPPGAAQPGMITVGAGAFGLALGAGPPPAMGPPGMGVPPATAMQAIAQLSAALGVAPPPFGPPAAAPPPPAAAAAPTTTGTNAANPASAPAAPTAPTTAASAAPPPPPTNGWSDWGFHDDDIE</sequence>
<dbReference type="STRING" id="1276538.A0A1X7RQB1"/>
<feature type="domain" description="F-box" evidence="2">
    <location>
        <begin position="24"/>
        <end position="73"/>
    </location>
</feature>
<feature type="region of interest" description="Disordered" evidence="1">
    <location>
        <begin position="428"/>
        <end position="469"/>
    </location>
</feature>
<dbReference type="PANTHER" id="PTHR48125">
    <property type="entry name" value="LP07818P1"/>
    <property type="match status" value="1"/>
</dbReference>
<dbReference type="InterPro" id="IPR036047">
    <property type="entry name" value="F-box-like_dom_sf"/>
</dbReference>
<evidence type="ECO:0000259" key="2">
    <source>
        <dbReference type="PROSITE" id="PS50181"/>
    </source>
</evidence>
<reference evidence="3 4" key="1">
    <citation type="submission" date="2016-06" db="EMBL/GenBank/DDBJ databases">
        <authorList>
            <person name="Kjaerup R.B."/>
            <person name="Dalgaard T.S."/>
            <person name="Juul-Madsen H.R."/>
        </authorList>
    </citation>
    <scope>NUCLEOTIDE SEQUENCE [LARGE SCALE GENOMIC DNA]</scope>
</reference>
<feature type="region of interest" description="Disordered" evidence="1">
    <location>
        <begin position="609"/>
        <end position="672"/>
    </location>
</feature>
<dbReference type="SUPFAM" id="SSF81383">
    <property type="entry name" value="F-box domain"/>
    <property type="match status" value="1"/>
</dbReference>
<proteinExistence type="predicted"/>
<name>A0A1X7RQB1_ZYMT9</name>
<gene>
    <name evidence="3" type="ORF">ZT3D7_G4754</name>
</gene>
<evidence type="ECO:0000313" key="4">
    <source>
        <dbReference type="Proteomes" id="UP000215127"/>
    </source>
</evidence>
<organism evidence="3 4">
    <name type="scientific">Zymoseptoria tritici (strain ST99CH_3D7)</name>
    <dbReference type="NCBI Taxonomy" id="1276538"/>
    <lineage>
        <taxon>Eukaryota</taxon>
        <taxon>Fungi</taxon>
        <taxon>Dikarya</taxon>
        <taxon>Ascomycota</taxon>
        <taxon>Pezizomycotina</taxon>
        <taxon>Dothideomycetes</taxon>
        <taxon>Dothideomycetidae</taxon>
        <taxon>Mycosphaerellales</taxon>
        <taxon>Mycosphaerellaceae</taxon>
        <taxon>Zymoseptoria</taxon>
    </lineage>
</organism>
<dbReference type="PROSITE" id="PS50181">
    <property type="entry name" value="FBOX"/>
    <property type="match status" value="1"/>
</dbReference>
<dbReference type="PANTHER" id="PTHR48125:SF10">
    <property type="entry name" value="OS12G0136300 PROTEIN"/>
    <property type="match status" value="1"/>
</dbReference>
<protein>
    <recommendedName>
        <fullName evidence="2">F-box domain-containing protein</fullName>
    </recommendedName>
</protein>
<feature type="region of interest" description="Disordered" evidence="1">
    <location>
        <begin position="1"/>
        <end position="26"/>
    </location>
</feature>
<dbReference type="InterPro" id="IPR001810">
    <property type="entry name" value="F-box_dom"/>
</dbReference>
<dbReference type="EMBL" id="LT853695">
    <property type="protein sequence ID" value="SMQ49603.1"/>
    <property type="molecule type" value="Genomic_DNA"/>
</dbReference>
<evidence type="ECO:0000313" key="3">
    <source>
        <dbReference type="EMBL" id="SMQ49603.1"/>
    </source>
</evidence>